<keyword evidence="2" id="KW-1185">Reference proteome</keyword>
<protein>
    <submittedName>
        <fullName evidence="1">Uncharacterized protein</fullName>
    </submittedName>
</protein>
<dbReference type="EMBL" id="JAVFWL010000006">
    <property type="protein sequence ID" value="KAK6765332.1"/>
    <property type="molecule type" value="Genomic_DNA"/>
</dbReference>
<dbReference type="Proteomes" id="UP001303046">
    <property type="component" value="Unassembled WGS sequence"/>
</dbReference>
<proteinExistence type="predicted"/>
<accession>A0ABR1ERQ6</accession>
<reference evidence="1 2" key="1">
    <citation type="submission" date="2023-08" db="EMBL/GenBank/DDBJ databases">
        <title>A Necator americanus chromosomal reference genome.</title>
        <authorList>
            <person name="Ilik V."/>
            <person name="Petrzelkova K.J."/>
            <person name="Pardy F."/>
            <person name="Fuh T."/>
            <person name="Niatou-Singa F.S."/>
            <person name="Gouil Q."/>
            <person name="Baker L."/>
            <person name="Ritchie M.E."/>
            <person name="Jex A.R."/>
            <person name="Gazzola D."/>
            <person name="Li H."/>
            <person name="Toshio Fujiwara R."/>
            <person name="Zhan B."/>
            <person name="Aroian R.V."/>
            <person name="Pafco B."/>
            <person name="Schwarz E.M."/>
        </authorList>
    </citation>
    <scope>NUCLEOTIDE SEQUENCE [LARGE SCALE GENOMIC DNA]</scope>
    <source>
        <strain evidence="1 2">Aroian</strain>
        <tissue evidence="1">Whole animal</tissue>
    </source>
</reference>
<evidence type="ECO:0000313" key="1">
    <source>
        <dbReference type="EMBL" id="KAK6765332.1"/>
    </source>
</evidence>
<comment type="caution">
    <text evidence="1">The sequence shown here is derived from an EMBL/GenBank/DDBJ whole genome shotgun (WGS) entry which is preliminary data.</text>
</comment>
<evidence type="ECO:0000313" key="2">
    <source>
        <dbReference type="Proteomes" id="UP001303046"/>
    </source>
</evidence>
<gene>
    <name evidence="1" type="primary">Necator_chrX.g25476</name>
    <name evidence="1" type="ORF">RB195_025310</name>
</gene>
<sequence>MMSVKVLKAQQKSSGHFCWQFQFDWCWCFGIVITNYNNRLQTNSEQKALGTEVAHLFLNVYIKSCTGQIAKEQPFITRKNVGMRHSAEKQE</sequence>
<name>A0ABR1ERQ6_NECAM</name>
<organism evidence="1 2">
    <name type="scientific">Necator americanus</name>
    <name type="common">Human hookworm</name>
    <dbReference type="NCBI Taxonomy" id="51031"/>
    <lineage>
        <taxon>Eukaryota</taxon>
        <taxon>Metazoa</taxon>
        <taxon>Ecdysozoa</taxon>
        <taxon>Nematoda</taxon>
        <taxon>Chromadorea</taxon>
        <taxon>Rhabditida</taxon>
        <taxon>Rhabditina</taxon>
        <taxon>Rhabditomorpha</taxon>
        <taxon>Strongyloidea</taxon>
        <taxon>Ancylostomatidae</taxon>
        <taxon>Bunostominae</taxon>
        <taxon>Necator</taxon>
    </lineage>
</organism>